<feature type="transmembrane region" description="Helical" evidence="1">
    <location>
        <begin position="44"/>
        <end position="68"/>
    </location>
</feature>
<reference evidence="2 3" key="1">
    <citation type="submission" date="2021-02" db="EMBL/GenBank/DDBJ databases">
        <title>PHA producing bacteria isolated from coastal sediment in Guangdong, Shenzhen.</title>
        <authorList>
            <person name="Zheng W."/>
            <person name="Yu S."/>
            <person name="Huang Y."/>
        </authorList>
    </citation>
    <scope>NUCLEOTIDE SEQUENCE [LARGE SCALE GENOMIC DNA]</scope>
    <source>
        <strain evidence="2 3">TN21-5</strain>
    </source>
</reference>
<protein>
    <submittedName>
        <fullName evidence="2">Uncharacterized protein</fullName>
    </submittedName>
</protein>
<proteinExistence type="predicted"/>
<evidence type="ECO:0000256" key="1">
    <source>
        <dbReference type="SAM" id="Phobius"/>
    </source>
</evidence>
<keyword evidence="1" id="KW-0472">Membrane</keyword>
<comment type="caution">
    <text evidence="2">The sequence shown here is derived from an EMBL/GenBank/DDBJ whole genome shotgun (WGS) entry which is preliminary data.</text>
</comment>
<evidence type="ECO:0000313" key="3">
    <source>
        <dbReference type="Proteomes" id="UP000664344"/>
    </source>
</evidence>
<feature type="transmembrane region" description="Helical" evidence="1">
    <location>
        <begin position="74"/>
        <end position="94"/>
    </location>
</feature>
<keyword evidence="3" id="KW-1185">Reference proteome</keyword>
<feature type="transmembrane region" description="Helical" evidence="1">
    <location>
        <begin position="184"/>
        <end position="203"/>
    </location>
</feature>
<dbReference type="RefSeq" id="WP_206557452.1">
    <property type="nucleotide sequence ID" value="NZ_JAFKDB010000015.1"/>
</dbReference>
<accession>A0ABS3BGX3</accession>
<gene>
    <name evidence="2" type="ORF">JYP53_09610</name>
</gene>
<sequence>MNEIELALGLSKASELAALKRIPKLAPSGNQVVLAGNPGGLARFLLLWLPLTGVLCYAFLAPILAWSAWGYDNLMLILGLWALLWLLLLAFTLANGASRQIYLVDVDQHTLTHLNSGESVSMALKLTQHEGFSLYELAQPLRAGLQLNASGRTLSELQPGDIPEIPEWQPPGLKAHLKDKFRDVGWLTFALTLEMPLAIVHFVFERLDLFLLCQPLLLAAWFLGQTVDGLMEQRDYRALQRARA</sequence>
<dbReference type="Proteomes" id="UP000664344">
    <property type="component" value="Unassembled WGS sequence"/>
</dbReference>
<name>A0ABS3BGX3_9GAMM</name>
<keyword evidence="1" id="KW-1133">Transmembrane helix</keyword>
<dbReference type="EMBL" id="JAFKDB010000015">
    <property type="protein sequence ID" value="MBN7770151.1"/>
    <property type="molecule type" value="Genomic_DNA"/>
</dbReference>
<evidence type="ECO:0000313" key="2">
    <source>
        <dbReference type="EMBL" id="MBN7770151.1"/>
    </source>
</evidence>
<organism evidence="2 3">
    <name type="scientific">Marinobacter daepoensis</name>
    <dbReference type="NCBI Taxonomy" id="262077"/>
    <lineage>
        <taxon>Bacteria</taxon>
        <taxon>Pseudomonadati</taxon>
        <taxon>Pseudomonadota</taxon>
        <taxon>Gammaproteobacteria</taxon>
        <taxon>Pseudomonadales</taxon>
        <taxon>Marinobacteraceae</taxon>
        <taxon>Marinobacter</taxon>
    </lineage>
</organism>
<keyword evidence="1" id="KW-0812">Transmembrane</keyword>